<dbReference type="InterPro" id="IPR056958">
    <property type="entry name" value="Phage_tail_tube_init_put"/>
</dbReference>
<evidence type="ECO:0000313" key="1">
    <source>
        <dbReference type="EMBL" id="DAG00470.1"/>
    </source>
</evidence>
<sequence>MASGIANSAANKALNLIQNLGRSVVATQYPDDFEYYMCSLELVNSRGNTIDFFTFPIMPNGINKTEPKRNTVRSTLGGLVVLSSPTAVTQTISLQGNFGRMFKILLSGNTPSLQGIAFSLSAGKKKLYQIQGKNTSSLKGLPFDVGIKTGYGCVKILQSIIDKSNGVDETGKPLRLYFYNMAFGESYLVAVPPSGVSFTQNLQKNMIWEYNLNLSIIAPLEAVVGSTKIKTTLLKACAADAIQKSVNGLAKDISSSL</sequence>
<dbReference type="EMBL" id="BK016180">
    <property type="protein sequence ID" value="DAG00470.1"/>
    <property type="molecule type" value="Genomic_DNA"/>
</dbReference>
<proteinExistence type="predicted"/>
<accession>A0A8S5V160</accession>
<protein>
    <submittedName>
        <fullName evidence="1">Uncharacterized protein</fullName>
    </submittedName>
</protein>
<name>A0A8S5V160_9CAUD</name>
<dbReference type="Pfam" id="PF23980">
    <property type="entry name" value="Phage_tail_tube_init"/>
    <property type="match status" value="1"/>
</dbReference>
<organism evidence="1">
    <name type="scientific">Siphoviridae sp. ct3r22</name>
    <dbReference type="NCBI Taxonomy" id="2825325"/>
    <lineage>
        <taxon>Viruses</taxon>
        <taxon>Duplodnaviria</taxon>
        <taxon>Heunggongvirae</taxon>
        <taxon>Uroviricota</taxon>
        <taxon>Caudoviricetes</taxon>
    </lineage>
</organism>
<reference evidence="1" key="1">
    <citation type="journal article" date="2021" name="Proc. Natl. Acad. Sci. U.S.A.">
        <title>A Catalog of Tens of Thousands of Viruses from Human Metagenomes Reveals Hidden Associations with Chronic Diseases.</title>
        <authorList>
            <person name="Tisza M.J."/>
            <person name="Buck C.B."/>
        </authorList>
    </citation>
    <scope>NUCLEOTIDE SEQUENCE</scope>
    <source>
        <strain evidence="1">Ct3r22</strain>
    </source>
</reference>